<keyword evidence="2 5" id="KW-0238">DNA-binding</keyword>
<proteinExistence type="predicted"/>
<dbReference type="Pfam" id="PF12833">
    <property type="entry name" value="HTH_18"/>
    <property type="match status" value="1"/>
</dbReference>
<evidence type="ECO:0000256" key="3">
    <source>
        <dbReference type="ARBA" id="ARBA00023163"/>
    </source>
</evidence>
<evidence type="ECO:0000256" key="1">
    <source>
        <dbReference type="ARBA" id="ARBA00023015"/>
    </source>
</evidence>
<dbReference type="Gene3D" id="1.10.10.60">
    <property type="entry name" value="Homeodomain-like"/>
    <property type="match status" value="2"/>
</dbReference>
<dbReference type="Proteomes" id="UP000186156">
    <property type="component" value="Unassembled WGS sequence"/>
</dbReference>
<evidence type="ECO:0000313" key="6">
    <source>
        <dbReference type="Proteomes" id="UP000186156"/>
    </source>
</evidence>
<dbReference type="AlphaFoldDB" id="A0A1N7PC78"/>
<dbReference type="InterPro" id="IPR037923">
    <property type="entry name" value="HTH-like"/>
</dbReference>
<evidence type="ECO:0000313" key="5">
    <source>
        <dbReference type="EMBL" id="SIT08212.1"/>
    </source>
</evidence>
<organism evidence="5 6">
    <name type="scientific">Alicyclobacillus vulcanalis</name>
    <dbReference type="NCBI Taxonomy" id="252246"/>
    <lineage>
        <taxon>Bacteria</taxon>
        <taxon>Bacillati</taxon>
        <taxon>Bacillota</taxon>
        <taxon>Bacilli</taxon>
        <taxon>Bacillales</taxon>
        <taxon>Alicyclobacillaceae</taxon>
        <taxon>Alicyclobacillus</taxon>
    </lineage>
</organism>
<dbReference type="STRING" id="252246.SAMN05421799_11292"/>
<reference evidence="6" key="1">
    <citation type="submission" date="2017-01" db="EMBL/GenBank/DDBJ databases">
        <authorList>
            <person name="Varghese N."/>
            <person name="Submissions S."/>
        </authorList>
    </citation>
    <scope>NUCLEOTIDE SEQUENCE [LARGE SCALE GENOMIC DNA]</scope>
    <source>
        <strain evidence="6">DSM 16176</strain>
    </source>
</reference>
<accession>A0A1N7PC78</accession>
<dbReference type="SUPFAM" id="SSF46689">
    <property type="entry name" value="Homeodomain-like"/>
    <property type="match status" value="1"/>
</dbReference>
<dbReference type="InterPro" id="IPR003313">
    <property type="entry name" value="AraC-bd"/>
</dbReference>
<evidence type="ECO:0000256" key="2">
    <source>
        <dbReference type="ARBA" id="ARBA00023125"/>
    </source>
</evidence>
<dbReference type="PROSITE" id="PS01124">
    <property type="entry name" value="HTH_ARAC_FAMILY_2"/>
    <property type="match status" value="1"/>
</dbReference>
<dbReference type="GO" id="GO:0003700">
    <property type="term" value="F:DNA-binding transcription factor activity"/>
    <property type="evidence" value="ECO:0007669"/>
    <property type="project" value="InterPro"/>
</dbReference>
<dbReference type="SMART" id="SM00342">
    <property type="entry name" value="HTH_ARAC"/>
    <property type="match status" value="1"/>
</dbReference>
<dbReference type="InterPro" id="IPR018060">
    <property type="entry name" value="HTH_AraC"/>
</dbReference>
<dbReference type="InterPro" id="IPR014710">
    <property type="entry name" value="RmlC-like_jellyroll"/>
</dbReference>
<sequence>MEARFEHIVTDPGLPVKAILHTSDAPDWVPPHWHDYVEICYVISGCVDRVEVEGRTYRLQANDILIINLNHVHSFRLGQGRGRRVLTLLVPGDLLRRYDPKLGDEALFDVTPGASNSCEEVAQLRDLLTQFADLYSHYIVGTVSALRLTVISLEICCVMLSHFRTESVEISGRSVLKDSWLRVIRLFSSRYLDANLSVENAASELGYTKEHLSHIVRQVVGVPPKQYLTLLRANHARDQLLNTRKSVLQIAHDSGFTTEKALNRAFKRIYGLTPAEYRKAAKEKEAENPREWNLFLNNSGCTCWGTDIRGTQNKP</sequence>
<dbReference type="GO" id="GO:0043565">
    <property type="term" value="F:sequence-specific DNA binding"/>
    <property type="evidence" value="ECO:0007669"/>
    <property type="project" value="InterPro"/>
</dbReference>
<dbReference type="CDD" id="cd02208">
    <property type="entry name" value="cupin_RmlC-like"/>
    <property type="match status" value="1"/>
</dbReference>
<keyword evidence="6" id="KW-1185">Reference proteome</keyword>
<dbReference type="InterPro" id="IPR009057">
    <property type="entry name" value="Homeodomain-like_sf"/>
</dbReference>
<dbReference type="Pfam" id="PF02311">
    <property type="entry name" value="AraC_binding"/>
    <property type="match status" value="1"/>
</dbReference>
<dbReference type="PANTHER" id="PTHR43280">
    <property type="entry name" value="ARAC-FAMILY TRANSCRIPTIONAL REGULATOR"/>
    <property type="match status" value="1"/>
</dbReference>
<gene>
    <name evidence="5" type="ORF">SAMN05421799_11292</name>
</gene>
<protein>
    <submittedName>
        <fullName evidence="5">AraC-type DNA-binding protein</fullName>
    </submittedName>
</protein>
<dbReference type="EMBL" id="FTOO01000012">
    <property type="protein sequence ID" value="SIT08212.1"/>
    <property type="molecule type" value="Genomic_DNA"/>
</dbReference>
<dbReference type="InterPro" id="IPR018062">
    <property type="entry name" value="HTH_AraC-typ_CS"/>
</dbReference>
<dbReference type="OrthoDB" id="9799319at2"/>
<keyword evidence="1" id="KW-0805">Transcription regulation</keyword>
<dbReference type="RefSeq" id="WP_076348754.1">
    <property type="nucleotide sequence ID" value="NZ_FTOO01000012.1"/>
</dbReference>
<dbReference type="PROSITE" id="PS00041">
    <property type="entry name" value="HTH_ARAC_FAMILY_1"/>
    <property type="match status" value="1"/>
</dbReference>
<keyword evidence="3" id="KW-0804">Transcription</keyword>
<name>A0A1N7PC78_9BACL</name>
<dbReference type="PANTHER" id="PTHR43280:SF2">
    <property type="entry name" value="HTH-TYPE TRANSCRIPTIONAL REGULATOR EXSA"/>
    <property type="match status" value="1"/>
</dbReference>
<evidence type="ECO:0000259" key="4">
    <source>
        <dbReference type="PROSITE" id="PS01124"/>
    </source>
</evidence>
<dbReference type="Gene3D" id="2.60.120.10">
    <property type="entry name" value="Jelly Rolls"/>
    <property type="match status" value="1"/>
</dbReference>
<dbReference type="SUPFAM" id="SSF51215">
    <property type="entry name" value="Regulatory protein AraC"/>
    <property type="match status" value="1"/>
</dbReference>
<feature type="domain" description="HTH araC/xylS-type" evidence="4">
    <location>
        <begin position="181"/>
        <end position="280"/>
    </location>
</feature>